<keyword evidence="3" id="KW-1185">Reference proteome</keyword>
<evidence type="ECO:0008006" key="4">
    <source>
        <dbReference type="Google" id="ProtNLM"/>
    </source>
</evidence>
<dbReference type="InterPro" id="IPR018800">
    <property type="entry name" value="PRCC"/>
</dbReference>
<sequence>MASNLVSYDESESESDEEMDPSPAIIKQNLLTVSVREDNELPKPSEKELKLAELASREKSNIRKCDLLTSISHKRNGKILIGIPSLIDLEDNTDKKKIQIVDKISVAGQSKLFSKLPPPKNSPHEPAHIISKPVIKEPMKKSLPLIPQSVARQQTSKKDSDDEDVSDSFFTMDEPTLKVQDEPMDVGVAVQTITTTSQQEEIVYPSMPTNQQYNMAGMLDSSSLFQQRQGHGLELDNVALQALQGSSGVKRKLPDDAHIIEIKGERLTYDPNMSYLKAISEEKSNTRGPEIAYNKLQKKKHQITYLAAQAKAREVDLKNQWAQNKSTKRQTQAKYGF</sequence>
<evidence type="ECO:0000256" key="1">
    <source>
        <dbReference type="SAM" id="MobiDB-lite"/>
    </source>
</evidence>
<dbReference type="PANTHER" id="PTHR13621">
    <property type="entry name" value="PROLINE-RICH PROTEIN PRCC"/>
    <property type="match status" value="1"/>
</dbReference>
<proteinExistence type="predicted"/>
<dbReference type="Proteomes" id="UP000820818">
    <property type="component" value="Linkage Group LG2"/>
</dbReference>
<feature type="region of interest" description="Disordered" evidence="1">
    <location>
        <begin position="1"/>
        <end position="24"/>
    </location>
</feature>
<dbReference type="AlphaFoldDB" id="A0AAD5LIY7"/>
<organism evidence="2 3">
    <name type="scientific">Daphnia sinensis</name>
    <dbReference type="NCBI Taxonomy" id="1820382"/>
    <lineage>
        <taxon>Eukaryota</taxon>
        <taxon>Metazoa</taxon>
        <taxon>Ecdysozoa</taxon>
        <taxon>Arthropoda</taxon>
        <taxon>Crustacea</taxon>
        <taxon>Branchiopoda</taxon>
        <taxon>Diplostraca</taxon>
        <taxon>Cladocera</taxon>
        <taxon>Anomopoda</taxon>
        <taxon>Daphniidae</taxon>
        <taxon>Daphnia</taxon>
        <taxon>Daphnia similis group</taxon>
    </lineage>
</organism>
<evidence type="ECO:0000313" key="3">
    <source>
        <dbReference type="Proteomes" id="UP000820818"/>
    </source>
</evidence>
<dbReference type="PANTHER" id="PTHR13621:SF2">
    <property type="entry name" value="PROLINE-RICH PROTEIN PRCC"/>
    <property type="match status" value="1"/>
</dbReference>
<dbReference type="EMBL" id="WJBH02000002">
    <property type="protein sequence ID" value="KAI9562895.1"/>
    <property type="molecule type" value="Genomic_DNA"/>
</dbReference>
<reference evidence="2 3" key="1">
    <citation type="submission" date="2022-05" db="EMBL/GenBank/DDBJ databases">
        <title>A multi-omics perspective on studying reproductive biology in Daphnia sinensis.</title>
        <authorList>
            <person name="Jia J."/>
        </authorList>
    </citation>
    <scope>NUCLEOTIDE SEQUENCE [LARGE SCALE GENOMIC DNA]</scope>
    <source>
        <strain evidence="2 3">WSL</strain>
    </source>
</reference>
<evidence type="ECO:0000313" key="2">
    <source>
        <dbReference type="EMBL" id="KAI9562895.1"/>
    </source>
</evidence>
<comment type="caution">
    <text evidence="2">The sequence shown here is derived from an EMBL/GenBank/DDBJ whole genome shotgun (WGS) entry which is preliminary data.</text>
</comment>
<name>A0AAD5LIY7_9CRUS</name>
<gene>
    <name evidence="2" type="ORF">GHT06_010351</name>
</gene>
<feature type="compositionally biased region" description="Acidic residues" evidence="1">
    <location>
        <begin position="9"/>
        <end position="20"/>
    </location>
</feature>
<dbReference type="GO" id="GO:0005634">
    <property type="term" value="C:nucleus"/>
    <property type="evidence" value="ECO:0007669"/>
    <property type="project" value="TreeGrafter"/>
</dbReference>
<accession>A0AAD5LIY7</accession>
<protein>
    <recommendedName>
        <fullName evidence="4">Proline-rich protein PRCC</fullName>
    </recommendedName>
</protein>
<feature type="region of interest" description="Disordered" evidence="1">
    <location>
        <begin position="149"/>
        <end position="168"/>
    </location>
</feature>
<dbReference type="Pfam" id="PF10253">
    <property type="entry name" value="PRCC"/>
    <property type="match status" value="1"/>
</dbReference>